<dbReference type="GeneID" id="10289828"/>
<accession>F0QX83</accession>
<dbReference type="InterPro" id="IPR023370">
    <property type="entry name" value="TrmO-like_N"/>
</dbReference>
<dbReference type="eggNOG" id="arCOG00761">
    <property type="taxonomic scope" value="Archaea"/>
</dbReference>
<dbReference type="AlphaFoldDB" id="F0QX83"/>
<gene>
    <name evidence="4" type="ordered locus">VMUT_2176</name>
</gene>
<dbReference type="PANTHER" id="PTHR12818:SF0">
    <property type="entry name" value="TRNA (ADENINE(37)-N6)-METHYLTRANSFERASE"/>
    <property type="match status" value="1"/>
</dbReference>
<dbReference type="InterPro" id="IPR040372">
    <property type="entry name" value="YaeB-like"/>
</dbReference>
<proteinExistence type="inferred from homology"/>
<feature type="domain" description="TsaA-like" evidence="3">
    <location>
        <begin position="48"/>
        <end position="187"/>
    </location>
</feature>
<dbReference type="InterPro" id="IPR036413">
    <property type="entry name" value="YaeB-like_sf"/>
</dbReference>
<evidence type="ECO:0000259" key="3">
    <source>
        <dbReference type="PROSITE" id="PS51668"/>
    </source>
</evidence>
<dbReference type="InterPro" id="IPR036414">
    <property type="entry name" value="YaeB_N_sf"/>
</dbReference>
<dbReference type="NCBIfam" id="TIGR00104">
    <property type="entry name" value="tRNA_TsaA"/>
    <property type="match status" value="1"/>
</dbReference>
<dbReference type="KEGG" id="vmo:VMUT_2176"/>
<dbReference type="STRING" id="985053.VMUT_2176"/>
<reference evidence="4 5" key="1">
    <citation type="journal article" date="2011" name="J. Bacteriol.">
        <title>Complete genome sequence of 'Vulcanisaeta moutnovskia' strain 768-28, a novel member of the hyperthermophilic crenarchaeal genus vulcanisaeta.</title>
        <authorList>
            <person name="Gumerov V.M."/>
            <person name="Mardanov A.V."/>
            <person name="Beletsky A.V."/>
            <person name="Prokofeva M.I."/>
            <person name="Bonch-Osmolovskaya E.A."/>
            <person name="Ravin N.V."/>
            <person name="Skryabin K.G."/>
        </authorList>
    </citation>
    <scope>NUCLEOTIDE SEQUENCE [LARGE SCALE GENOMIC DNA]</scope>
    <source>
        <strain evidence="4 5">768-28</strain>
    </source>
</reference>
<name>F0QX83_VULM7</name>
<comment type="similarity">
    <text evidence="2">Belongs to the tRNA methyltransferase O family.</text>
</comment>
<keyword evidence="1" id="KW-0949">S-adenosyl-L-methionine</keyword>
<dbReference type="EMBL" id="CP002529">
    <property type="protein sequence ID" value="ADY02372.1"/>
    <property type="molecule type" value="Genomic_DNA"/>
</dbReference>
<dbReference type="PROSITE" id="PS51668">
    <property type="entry name" value="TSAA_2"/>
    <property type="match status" value="1"/>
</dbReference>
<dbReference type="Gene3D" id="2.40.30.70">
    <property type="entry name" value="YaeB-like"/>
    <property type="match status" value="1"/>
</dbReference>
<sequence length="207" mass="23310">MNIREFINTIKGYGLLNALIMELLRDNDAYNELSRYFVITNTNNDLFLRPIGIVKHGLNDDVVKSSPMGVDGLIEIFDEFIDGLRNIDGFSHLIIISLLNKVTKEQQKVLVVRPRRLVRFGIAANELPKIGVFATDSPHRPNPIGLSIVKLVNRDGRFLRVSGLDLFDGTPILDIKPYTPDRSVGINDLRTPNWYSALWKRIGGGVI</sequence>
<dbReference type="SUPFAM" id="SSF118196">
    <property type="entry name" value="YaeB-like"/>
    <property type="match status" value="1"/>
</dbReference>
<evidence type="ECO:0000313" key="5">
    <source>
        <dbReference type="Proteomes" id="UP000007485"/>
    </source>
</evidence>
<dbReference type="Pfam" id="PF01980">
    <property type="entry name" value="TrmO_N"/>
    <property type="match status" value="1"/>
</dbReference>
<protein>
    <recommendedName>
        <fullName evidence="3">TsaA-like domain-containing protein</fullName>
    </recommendedName>
</protein>
<dbReference type="PANTHER" id="PTHR12818">
    <property type="entry name" value="TRNA (ADENINE(37)-N6)-METHYLTRANSFERASE"/>
    <property type="match status" value="1"/>
</dbReference>
<evidence type="ECO:0000313" key="4">
    <source>
        <dbReference type="EMBL" id="ADY02372.1"/>
    </source>
</evidence>
<dbReference type="HOGENOM" id="CLU_013458_2_1_2"/>
<dbReference type="Proteomes" id="UP000007485">
    <property type="component" value="Chromosome"/>
</dbReference>
<evidence type="ECO:0000256" key="1">
    <source>
        <dbReference type="ARBA" id="ARBA00022691"/>
    </source>
</evidence>
<dbReference type="RefSeq" id="WP_013605533.1">
    <property type="nucleotide sequence ID" value="NC_015151.1"/>
</dbReference>
<dbReference type="CDD" id="cd09281">
    <property type="entry name" value="UPF0066"/>
    <property type="match status" value="1"/>
</dbReference>
<keyword evidence="5" id="KW-1185">Reference proteome</keyword>
<evidence type="ECO:0000256" key="2">
    <source>
        <dbReference type="ARBA" id="ARBA00033753"/>
    </source>
</evidence>
<organism evidence="4 5">
    <name type="scientific">Vulcanisaeta moutnovskia (strain 768-28)</name>
    <dbReference type="NCBI Taxonomy" id="985053"/>
    <lineage>
        <taxon>Archaea</taxon>
        <taxon>Thermoproteota</taxon>
        <taxon>Thermoprotei</taxon>
        <taxon>Thermoproteales</taxon>
        <taxon>Thermoproteaceae</taxon>
        <taxon>Vulcanisaeta</taxon>
    </lineage>
</organism>